<gene>
    <name evidence="2" type="ORF">PoB_005236500</name>
</gene>
<dbReference type="EMBL" id="BLXT01005777">
    <property type="protein sequence ID" value="GFO25860.1"/>
    <property type="molecule type" value="Genomic_DNA"/>
</dbReference>
<evidence type="ECO:0000313" key="3">
    <source>
        <dbReference type="Proteomes" id="UP000735302"/>
    </source>
</evidence>
<reference evidence="2 3" key="1">
    <citation type="journal article" date="2021" name="Elife">
        <title>Chloroplast acquisition without the gene transfer in kleptoplastic sea slugs, Plakobranchus ocellatus.</title>
        <authorList>
            <person name="Maeda T."/>
            <person name="Takahashi S."/>
            <person name="Yoshida T."/>
            <person name="Shimamura S."/>
            <person name="Takaki Y."/>
            <person name="Nagai Y."/>
            <person name="Toyoda A."/>
            <person name="Suzuki Y."/>
            <person name="Arimoto A."/>
            <person name="Ishii H."/>
            <person name="Satoh N."/>
            <person name="Nishiyama T."/>
            <person name="Hasebe M."/>
            <person name="Maruyama T."/>
            <person name="Minagawa J."/>
            <person name="Obokata J."/>
            <person name="Shigenobu S."/>
        </authorList>
    </citation>
    <scope>NUCLEOTIDE SEQUENCE [LARGE SCALE GENOMIC DNA]</scope>
</reference>
<dbReference type="AlphaFoldDB" id="A0AAV4C386"/>
<feature type="region of interest" description="Disordered" evidence="1">
    <location>
        <begin position="271"/>
        <end position="314"/>
    </location>
</feature>
<evidence type="ECO:0000313" key="2">
    <source>
        <dbReference type="EMBL" id="GFO25860.1"/>
    </source>
</evidence>
<dbReference type="Proteomes" id="UP000735302">
    <property type="component" value="Unassembled WGS sequence"/>
</dbReference>
<accession>A0AAV4C386</accession>
<comment type="caution">
    <text evidence="2">The sequence shown here is derived from an EMBL/GenBank/DDBJ whole genome shotgun (WGS) entry which is preliminary data.</text>
</comment>
<name>A0AAV4C386_9GAST</name>
<evidence type="ECO:0000256" key="1">
    <source>
        <dbReference type="SAM" id="MobiDB-lite"/>
    </source>
</evidence>
<proteinExistence type="predicted"/>
<feature type="compositionally biased region" description="Acidic residues" evidence="1">
    <location>
        <begin position="286"/>
        <end position="297"/>
    </location>
</feature>
<sequence length="325" mass="35283">MASPIVQTRFGSRPLLEVPAMEVAGASDIAVTSIMVPGVQAAPTVPAAPPNARAVLAIPVAVPAAPAPAMQAPAVPTVPAPALVAPNIAPLNPFQGASNPMVGSGLYNLQPTSLSTGGLPISHQPYLSYGGRHHSAPQGPLYNDQGRPYYYGPNGEVIFPPPVYPGVANPFAGAVPNSYSHPQGYNPYGGPPGRMMYPGIEPRPFVVTCELEYGRITNIDLRESPGTFRGIPDFIRLELLRTYGSEPHTEVRIKFADGEFHIYASHEKWHKKKRSKSRDSRAETESLSDGDYGETDVDSYTHIKPRHRGERPRRIVHEKGWNRFR</sequence>
<keyword evidence="3" id="KW-1185">Reference proteome</keyword>
<protein>
    <submittedName>
        <fullName evidence="2">Rad52 motif-containing protein 1</fullName>
    </submittedName>
</protein>
<organism evidence="2 3">
    <name type="scientific">Plakobranchus ocellatus</name>
    <dbReference type="NCBI Taxonomy" id="259542"/>
    <lineage>
        <taxon>Eukaryota</taxon>
        <taxon>Metazoa</taxon>
        <taxon>Spiralia</taxon>
        <taxon>Lophotrochozoa</taxon>
        <taxon>Mollusca</taxon>
        <taxon>Gastropoda</taxon>
        <taxon>Heterobranchia</taxon>
        <taxon>Euthyneura</taxon>
        <taxon>Panpulmonata</taxon>
        <taxon>Sacoglossa</taxon>
        <taxon>Placobranchoidea</taxon>
        <taxon>Plakobranchidae</taxon>
        <taxon>Plakobranchus</taxon>
    </lineage>
</organism>